<proteinExistence type="predicted"/>
<accession>A0A656Z3Q0</accession>
<dbReference type="AlphaFoldDB" id="A0A656Z3Q0"/>
<reference evidence="1" key="1">
    <citation type="submission" date="2016-02" db="EMBL/GenBank/DDBJ databases">
        <title>Genomic sequences of Ochrobactrum anthropi.</title>
        <authorList>
            <person name="Chudasama K.S."/>
            <person name="Thaker V.S."/>
        </authorList>
    </citation>
    <scope>NUCLEOTIDE SEQUENCE [LARGE SCALE GENOMIC DNA]</scope>
    <source>
        <strain evidence="1">SUBG007</strain>
    </source>
</reference>
<name>A0A656Z3Q0_BRUAN</name>
<organism evidence="1">
    <name type="scientific">Brucella anthropi</name>
    <name type="common">Ochrobactrum anthropi</name>
    <dbReference type="NCBI Taxonomy" id="529"/>
    <lineage>
        <taxon>Bacteria</taxon>
        <taxon>Pseudomonadati</taxon>
        <taxon>Pseudomonadota</taxon>
        <taxon>Alphaproteobacteria</taxon>
        <taxon>Hyphomicrobiales</taxon>
        <taxon>Brucellaceae</taxon>
        <taxon>Brucella/Ochrobactrum group</taxon>
        <taxon>Brucella</taxon>
    </lineage>
</organism>
<protein>
    <submittedName>
        <fullName evidence="1">Uncharacterized protein</fullName>
    </submittedName>
</protein>
<evidence type="ECO:0000313" key="1">
    <source>
        <dbReference type="EMBL" id="KYB44791.1"/>
    </source>
</evidence>
<sequence>MDLNRRRCIAQVSSLVSALAVCNRNNLSFRFLQNSLTLDVIPVRRKPAYRAPMPPASSAITGRLIFYFK</sequence>
<gene>
    <name evidence="1" type="ORF">AB664_19330</name>
</gene>
<dbReference type="EMBL" id="LUAY01007642">
    <property type="protein sequence ID" value="KYB44791.1"/>
    <property type="molecule type" value="Genomic_DNA"/>
</dbReference>
<comment type="caution">
    <text evidence="1">The sequence shown here is derived from an EMBL/GenBank/DDBJ whole genome shotgun (WGS) entry which is preliminary data.</text>
</comment>